<name>A0A061B9D0_RHOTO</name>
<dbReference type="Gene3D" id="3.80.10.10">
    <property type="entry name" value="Ribonuclease Inhibitor"/>
    <property type="match status" value="1"/>
</dbReference>
<dbReference type="OrthoDB" id="2524297at2759"/>
<dbReference type="SUPFAM" id="SSF52047">
    <property type="entry name" value="RNI-like"/>
    <property type="match status" value="1"/>
</dbReference>
<dbReference type="AlphaFoldDB" id="A0A061B9D0"/>
<accession>A0A061B9D0</accession>
<dbReference type="EMBL" id="LK052947">
    <property type="protein sequence ID" value="CDR46533.1"/>
    <property type="molecule type" value="Genomic_DNA"/>
</dbReference>
<evidence type="ECO:0000313" key="1">
    <source>
        <dbReference type="EMBL" id="CDR46533.1"/>
    </source>
</evidence>
<dbReference type="InterPro" id="IPR032675">
    <property type="entry name" value="LRR_dom_sf"/>
</dbReference>
<organism evidence="1">
    <name type="scientific">Rhodotorula toruloides</name>
    <name type="common">Yeast</name>
    <name type="synonym">Rhodosporidium toruloides</name>
    <dbReference type="NCBI Taxonomy" id="5286"/>
    <lineage>
        <taxon>Eukaryota</taxon>
        <taxon>Fungi</taxon>
        <taxon>Dikarya</taxon>
        <taxon>Basidiomycota</taxon>
        <taxon>Pucciniomycotina</taxon>
        <taxon>Microbotryomycetes</taxon>
        <taxon>Sporidiobolales</taxon>
        <taxon>Sporidiobolaceae</taxon>
        <taxon>Rhodotorula</taxon>
    </lineage>
</organism>
<protein>
    <submittedName>
        <fullName evidence="1">RHTO0S12e05754g1_1</fullName>
    </submittedName>
</protein>
<reference evidence="1" key="1">
    <citation type="journal article" date="2014" name="Genome Announc.">
        <title>Draft genome sequence of Rhodosporidium toruloides CECT1137, an oleaginous yeast of biotechnological interest.</title>
        <authorList>
            <person name="Morin N."/>
            <person name="Calcas X."/>
            <person name="Devillers H."/>
            <person name="Durrens P."/>
            <person name="Sherman D.J."/>
            <person name="Nicaud J.-M."/>
            <person name="Neuveglise C."/>
        </authorList>
    </citation>
    <scope>NUCLEOTIDE SEQUENCE</scope>
    <source>
        <strain evidence="1">CECT1137</strain>
    </source>
</reference>
<proteinExistence type="predicted"/>
<sequence length="422" mass="47439">MATPLAGFSSLPPEVVEHIVLLSAQPTGQEDDVLAARRRQRQLESLSLVCSDWRPIAQKALLEDAEVDLFHAREFRPLARLLARREQGLGKLLRRMSIELWGEEQPEELVQTVRACMGLEELALVHMERLRMDEIAAGPNLASVSLRQCTLVSFFYPSLDPPADQLPPLLSYSSLTRLDLRLCSLRRDFLPFSFDSTYRPFPSLQHLLVHTGSHDQSPTTIRSLVRSVAAQLRSLSLDHTAEEVLYPPHTDTTPLDFPTLRCYGLYWDPAYHSLVGSSLFTHSATRSPPPFLHLALYPAALDSLLATLESLFSNREFRWAWRGVEHLRIEGTLRDVDAVEMQEPDSDEEEDAGVMVAGGRIDALLKLAKEAGADVLVEERGEDSGPAERATFRRGFGTSWWQFVREVEEERVQYASSVDAPA</sequence>
<gene>
    <name evidence="1" type="ORF">RHTO0S_12e05754g</name>
</gene>